<evidence type="ECO:0000313" key="9">
    <source>
        <dbReference type="EMBL" id="QBZ62876.1"/>
    </source>
</evidence>
<comment type="subcellular location">
    <subcellularLocation>
        <location evidence="1">Membrane</location>
        <topology evidence="1">Multi-pass membrane protein</topology>
    </subcellularLocation>
</comment>
<dbReference type="InterPro" id="IPR052337">
    <property type="entry name" value="SAT4-like"/>
</dbReference>
<proteinExistence type="inferred from homology"/>
<evidence type="ECO:0000256" key="1">
    <source>
        <dbReference type="ARBA" id="ARBA00004141"/>
    </source>
</evidence>
<evidence type="ECO:0000256" key="2">
    <source>
        <dbReference type="ARBA" id="ARBA00022692"/>
    </source>
</evidence>
<evidence type="ECO:0000256" key="3">
    <source>
        <dbReference type="ARBA" id="ARBA00022989"/>
    </source>
</evidence>
<feature type="transmembrane region" description="Helical" evidence="7">
    <location>
        <begin position="234"/>
        <end position="254"/>
    </location>
</feature>
<feature type="domain" description="Rhodopsin" evidence="8">
    <location>
        <begin position="38"/>
        <end position="307"/>
    </location>
</feature>
<protein>
    <recommendedName>
        <fullName evidence="8">Rhodopsin domain-containing protein</fullName>
    </recommendedName>
</protein>
<organism evidence="9 10">
    <name type="scientific">Pyricularia oryzae</name>
    <name type="common">Rice blast fungus</name>
    <name type="synonym">Magnaporthe oryzae</name>
    <dbReference type="NCBI Taxonomy" id="318829"/>
    <lineage>
        <taxon>Eukaryota</taxon>
        <taxon>Fungi</taxon>
        <taxon>Dikarya</taxon>
        <taxon>Ascomycota</taxon>
        <taxon>Pezizomycotina</taxon>
        <taxon>Sordariomycetes</taxon>
        <taxon>Sordariomycetidae</taxon>
        <taxon>Magnaporthales</taxon>
        <taxon>Pyriculariaceae</taxon>
        <taxon>Pyricularia</taxon>
    </lineage>
</organism>
<name>A0A4P7NLE1_PYROR</name>
<dbReference type="EMBL" id="CP034208">
    <property type="protein sequence ID" value="QBZ62876.1"/>
    <property type="molecule type" value="Genomic_DNA"/>
</dbReference>
<evidence type="ECO:0000256" key="4">
    <source>
        <dbReference type="ARBA" id="ARBA00023136"/>
    </source>
</evidence>
<feature type="transmembrane region" description="Helical" evidence="7">
    <location>
        <begin position="198"/>
        <end position="222"/>
    </location>
</feature>
<dbReference type="Proteomes" id="UP000294847">
    <property type="component" value="Chromosome 5"/>
</dbReference>
<feature type="transmembrane region" description="Helical" evidence="7">
    <location>
        <begin position="20"/>
        <end position="38"/>
    </location>
</feature>
<feature type="transmembrane region" description="Helical" evidence="7">
    <location>
        <begin position="50"/>
        <end position="74"/>
    </location>
</feature>
<keyword evidence="3 7" id="KW-1133">Transmembrane helix</keyword>
<evidence type="ECO:0000259" key="8">
    <source>
        <dbReference type="Pfam" id="PF20684"/>
    </source>
</evidence>
<feature type="transmembrane region" description="Helical" evidence="7">
    <location>
        <begin position="119"/>
        <end position="139"/>
    </location>
</feature>
<dbReference type="GO" id="GO:0016020">
    <property type="term" value="C:membrane"/>
    <property type="evidence" value="ECO:0007669"/>
    <property type="project" value="UniProtKB-SubCell"/>
</dbReference>
<feature type="compositionally biased region" description="Pro residues" evidence="6">
    <location>
        <begin position="398"/>
        <end position="410"/>
    </location>
</feature>
<dbReference type="AlphaFoldDB" id="A0A4P7NLE1"/>
<feature type="transmembrane region" description="Helical" evidence="7">
    <location>
        <begin position="151"/>
        <end position="178"/>
    </location>
</feature>
<feature type="region of interest" description="Disordered" evidence="6">
    <location>
        <begin position="485"/>
        <end position="507"/>
    </location>
</feature>
<keyword evidence="4 7" id="KW-0472">Membrane</keyword>
<comment type="similarity">
    <text evidence="5">Belongs to the SAT4 family.</text>
</comment>
<keyword evidence="2 7" id="KW-0812">Transmembrane</keyword>
<evidence type="ECO:0000256" key="6">
    <source>
        <dbReference type="SAM" id="MobiDB-lite"/>
    </source>
</evidence>
<accession>A0A4P7NLE1</accession>
<evidence type="ECO:0000256" key="5">
    <source>
        <dbReference type="ARBA" id="ARBA00038359"/>
    </source>
</evidence>
<dbReference type="PANTHER" id="PTHR33048">
    <property type="entry name" value="PTH11-LIKE INTEGRAL MEMBRANE PROTEIN (AFU_ORTHOLOGUE AFUA_5G11245)"/>
    <property type="match status" value="1"/>
</dbReference>
<gene>
    <name evidence="9" type="ORF">PoMZ_11763</name>
</gene>
<evidence type="ECO:0000256" key="7">
    <source>
        <dbReference type="SAM" id="Phobius"/>
    </source>
</evidence>
<dbReference type="PANTHER" id="PTHR33048:SF47">
    <property type="entry name" value="INTEGRAL MEMBRANE PROTEIN-RELATED"/>
    <property type="match status" value="1"/>
</dbReference>
<dbReference type="Pfam" id="PF20684">
    <property type="entry name" value="Fung_rhodopsin"/>
    <property type="match status" value="1"/>
</dbReference>
<sequence>MNNIIDAAVSLDRQHDRNPAILAGLLLPHVVCTVCIAARAWSRLRILRKWFIDDTLMILAWIISTGVCVVYTLAAETHNIQKAAAAKTTNPDTDANGQAGSSGRDAITRQYLFRTYLGLIFYQVCLCLTKFSILSFYLRMFGTWRPLERRLAWATVTFVVAFGIPLLFASIFLCHPATGTSFLVGSPETDKCFPFTPLLIASASLHTTTDAWLIALVIPCVWRLDIAPRQKAALGVVLSLGVFVIAASLTRLQLSLHSNYTPVGGGGGAGGGGGGAGNTLAFFVMTILECDVALICASAPTLRPLLAMLWPRSGMGDPLVFRRRSRSRHCHYRHNRRRVLENSVNLTSVVSFHGYPWVAKTGNTEPETRLPSPSPDGGGGGPNSGTKRPLAVGDAYPPRKPPPDMPVPPVPALTTVHRTPTTLSLKSLVNVVSARSRAVTVTDEEDGAVLLLGDGEGGAGPCQAHTWSQSQESFVMGVNDPASPHRTSFLSGSRPVTRGCENDRNRNGDFRLHMRRHSASAAQQPSRRVDRRGAGEAELPVHLSSHVNVDHTKPGCPGKTTASAITPRGEVASRFASTTPMICMRDLVLPFVIDRMTQ</sequence>
<feature type="region of interest" description="Disordered" evidence="6">
    <location>
        <begin position="362"/>
        <end position="410"/>
    </location>
</feature>
<reference evidence="9 10" key="1">
    <citation type="journal article" date="2019" name="Mol. Biol. Evol.">
        <title>Blast fungal genomes show frequent chromosomal changes, gene gains and losses, and effector gene turnover.</title>
        <authorList>
            <person name="Gomez Luciano L.B."/>
            <person name="Jason Tsai I."/>
            <person name="Chuma I."/>
            <person name="Tosa Y."/>
            <person name="Chen Y.H."/>
            <person name="Li J.Y."/>
            <person name="Li M.Y."/>
            <person name="Jade Lu M.Y."/>
            <person name="Nakayashiki H."/>
            <person name="Li W.H."/>
        </authorList>
    </citation>
    <scope>NUCLEOTIDE SEQUENCE [LARGE SCALE GENOMIC DNA]</scope>
    <source>
        <strain evidence="9">MZ5-1-6</strain>
    </source>
</reference>
<dbReference type="InterPro" id="IPR049326">
    <property type="entry name" value="Rhodopsin_dom_fungi"/>
</dbReference>
<evidence type="ECO:0000313" key="10">
    <source>
        <dbReference type="Proteomes" id="UP000294847"/>
    </source>
</evidence>